<dbReference type="Pfam" id="PF13458">
    <property type="entry name" value="Peripla_BP_6"/>
    <property type="match status" value="1"/>
</dbReference>
<evidence type="ECO:0000256" key="2">
    <source>
        <dbReference type="ARBA" id="ARBA00022729"/>
    </source>
</evidence>
<dbReference type="SUPFAM" id="SSF53822">
    <property type="entry name" value="Periplasmic binding protein-like I"/>
    <property type="match status" value="1"/>
</dbReference>
<reference evidence="4 5" key="1">
    <citation type="submission" date="2024-09" db="EMBL/GenBank/DDBJ databases">
        <authorList>
            <person name="D'Angelo T."/>
        </authorList>
    </citation>
    <scope>NUCLEOTIDE SEQUENCE [LARGE SCALE GENOMIC DNA]</scope>
    <source>
        <strain evidence="4">SAG AM-320-E07</strain>
    </source>
</reference>
<dbReference type="InterPro" id="IPR028081">
    <property type="entry name" value="Leu-bd"/>
</dbReference>
<keyword evidence="2" id="KW-0732">Signal</keyword>
<evidence type="ECO:0000259" key="3">
    <source>
        <dbReference type="Pfam" id="PF13458"/>
    </source>
</evidence>
<dbReference type="InterPro" id="IPR051010">
    <property type="entry name" value="BCAA_transport"/>
</dbReference>
<organism evidence="4 5">
    <name type="scientific">Eiseniibacteriota bacterium</name>
    <dbReference type="NCBI Taxonomy" id="2212470"/>
    <lineage>
        <taxon>Bacteria</taxon>
        <taxon>Candidatus Eiseniibacteriota</taxon>
    </lineage>
</organism>
<gene>
    <name evidence="4" type="ORF">ACFL6M_05540</name>
</gene>
<proteinExistence type="inferred from homology"/>
<dbReference type="PANTHER" id="PTHR30483">
    <property type="entry name" value="LEUCINE-SPECIFIC-BINDING PROTEIN"/>
    <property type="match status" value="1"/>
</dbReference>
<name>A0ABV6YL42_UNCEI</name>
<comment type="caution">
    <text evidence="4">The sequence shown here is derived from an EMBL/GenBank/DDBJ whole genome shotgun (WGS) entry which is preliminary data.</text>
</comment>
<dbReference type="PANTHER" id="PTHR30483:SF6">
    <property type="entry name" value="PERIPLASMIC BINDING PROTEIN OF ABC TRANSPORTER FOR NATURAL AMINO ACIDS"/>
    <property type="match status" value="1"/>
</dbReference>
<comment type="similarity">
    <text evidence="1">Belongs to the leucine-binding protein family.</text>
</comment>
<dbReference type="EMBL" id="JBHPKH010000066">
    <property type="protein sequence ID" value="MFC1573044.1"/>
    <property type="molecule type" value="Genomic_DNA"/>
</dbReference>
<evidence type="ECO:0000313" key="4">
    <source>
        <dbReference type="EMBL" id="MFC1573044.1"/>
    </source>
</evidence>
<evidence type="ECO:0000313" key="5">
    <source>
        <dbReference type="Proteomes" id="UP001593833"/>
    </source>
</evidence>
<dbReference type="InterPro" id="IPR028082">
    <property type="entry name" value="Peripla_BP_I"/>
</dbReference>
<evidence type="ECO:0000256" key="1">
    <source>
        <dbReference type="ARBA" id="ARBA00010062"/>
    </source>
</evidence>
<accession>A0ABV6YL42</accession>
<dbReference type="Gene3D" id="3.40.50.2300">
    <property type="match status" value="2"/>
</dbReference>
<sequence>MSVQLEQWMLTWALMWLVLSCAPAQSGDRTEPYRDLSTAGAGFLGPGREDLPPAGLKTVRLGIVCPANTPAGDRFRSGVGVAVSEANTAGGYGGVPYEVVFRPDDGPWGMGAKQITALAYEDSVWAILGGLDGGSAHLAELVAAKLWVPVITPTASDMTIDYANVPWVFRCFPSDVRQARKLLEYAQDNHLLRLIVFVVGDREGRTGLCRVEDEARSAGVSLIERHEYLPHLPQQILAGADLHAADAVLIWGGPESALSLLRALRATGFARPVLGPATLISPDFLSAAEDLGPLVIAAPYDLAADPGARGVLCGQYPEQMGEGCDPVTLFAYDATRLLMAAIQRAGLNRARIRDALADSRFEGIVGTFQFDTLGGALLEPVLITWGDGIVTRIGGAEDTGQEGANL</sequence>
<protein>
    <submittedName>
        <fullName evidence="4">ABC transporter substrate-binding protein</fullName>
    </submittedName>
</protein>
<feature type="domain" description="Leucine-binding protein" evidence="3">
    <location>
        <begin position="58"/>
        <end position="375"/>
    </location>
</feature>
<dbReference type="Proteomes" id="UP001593833">
    <property type="component" value="Unassembled WGS sequence"/>
</dbReference>
<keyword evidence="5" id="KW-1185">Reference proteome</keyword>